<dbReference type="EMBL" id="JBHTAX010000005">
    <property type="protein sequence ID" value="MFC7192662.1"/>
    <property type="molecule type" value="Genomic_DNA"/>
</dbReference>
<evidence type="ECO:0000313" key="2">
    <source>
        <dbReference type="EMBL" id="MFC7192662.1"/>
    </source>
</evidence>
<keyword evidence="3" id="KW-1185">Reference proteome</keyword>
<sequence>MTNLDLHPATEAALRDLLFGVGFGCLAVASYAPQSSAFDALVVGGIALVVGGSLLGLSTRRALPLGGA</sequence>
<comment type="caution">
    <text evidence="2">The sequence shown here is derived from an EMBL/GenBank/DDBJ whole genome shotgun (WGS) entry which is preliminary data.</text>
</comment>
<dbReference type="GeneID" id="76202361"/>
<dbReference type="RefSeq" id="WP_264556662.1">
    <property type="nucleotide sequence ID" value="NZ_CP109981.1"/>
</dbReference>
<keyword evidence="1" id="KW-0472">Membrane</keyword>
<accession>A0ABD5YXJ8</accession>
<keyword evidence="1" id="KW-0812">Transmembrane</keyword>
<protein>
    <submittedName>
        <fullName evidence="2">Uncharacterized protein</fullName>
    </submittedName>
</protein>
<keyword evidence="1" id="KW-1133">Transmembrane helix</keyword>
<dbReference type="Proteomes" id="UP001596417">
    <property type="component" value="Unassembled WGS sequence"/>
</dbReference>
<evidence type="ECO:0000256" key="1">
    <source>
        <dbReference type="SAM" id="Phobius"/>
    </source>
</evidence>
<name>A0ABD5YXJ8_9EURY</name>
<feature type="transmembrane region" description="Helical" evidence="1">
    <location>
        <begin position="12"/>
        <end position="32"/>
    </location>
</feature>
<reference evidence="2 3" key="1">
    <citation type="journal article" date="2019" name="Int. J. Syst. Evol. Microbiol.">
        <title>The Global Catalogue of Microorganisms (GCM) 10K type strain sequencing project: providing services to taxonomists for standard genome sequencing and annotation.</title>
        <authorList>
            <consortium name="The Broad Institute Genomics Platform"/>
            <consortium name="The Broad Institute Genome Sequencing Center for Infectious Disease"/>
            <person name="Wu L."/>
            <person name="Ma J."/>
        </authorList>
    </citation>
    <scope>NUCLEOTIDE SEQUENCE [LARGE SCALE GENOMIC DNA]</scope>
    <source>
        <strain evidence="2 3">RDMS1</strain>
    </source>
</reference>
<proteinExistence type="predicted"/>
<gene>
    <name evidence="2" type="ORF">ACFQL7_24545</name>
</gene>
<feature type="transmembrane region" description="Helical" evidence="1">
    <location>
        <begin position="38"/>
        <end position="57"/>
    </location>
</feature>
<dbReference type="AlphaFoldDB" id="A0ABD5YXJ8"/>
<evidence type="ECO:0000313" key="3">
    <source>
        <dbReference type="Proteomes" id="UP001596417"/>
    </source>
</evidence>
<organism evidence="2 3">
    <name type="scientific">Halocatena marina</name>
    <dbReference type="NCBI Taxonomy" id="2934937"/>
    <lineage>
        <taxon>Archaea</taxon>
        <taxon>Methanobacteriati</taxon>
        <taxon>Methanobacteriota</taxon>
        <taxon>Stenosarchaea group</taxon>
        <taxon>Halobacteria</taxon>
        <taxon>Halobacteriales</taxon>
        <taxon>Natronomonadaceae</taxon>
        <taxon>Halocatena</taxon>
    </lineage>
</organism>